<reference evidence="2 3" key="1">
    <citation type="submission" date="2014-10" db="EMBL/GenBank/DDBJ databases">
        <title>Whole Genome sequence of Corynebacterium auriscanis strain CIP 106629.</title>
        <authorList>
            <person name="Hassan S.S."/>
            <person name="Jamal S.B."/>
            <person name="Tiwari S."/>
            <person name="Oliveira L.D.C."/>
            <person name="Souza F."/>
            <person name="Mariano D.C."/>
            <person name="Almeida S."/>
            <person name="Dorella F."/>
            <person name="Pereira F."/>
            <person name="Carvalho A."/>
            <person name="Leal C.A."/>
            <person name="Soares S.D.C."/>
            <person name="Figueiredo H.C."/>
            <person name="Silva A."/>
            <person name="Azevedo V.A."/>
        </authorList>
    </citation>
    <scope>NUCLEOTIDE SEQUENCE [LARGE SCALE GENOMIC DNA]</scope>
    <source>
        <strain evidence="2 3">CIP 106629</strain>
    </source>
</reference>
<dbReference type="AlphaFoldDB" id="A0A0A2DH47"/>
<dbReference type="EMBL" id="JRVJ01000012">
    <property type="protein sequence ID" value="KGM18463.1"/>
    <property type="molecule type" value="Genomic_DNA"/>
</dbReference>
<evidence type="ECO:0008006" key="4">
    <source>
        <dbReference type="Google" id="ProtNLM"/>
    </source>
</evidence>
<evidence type="ECO:0000313" key="2">
    <source>
        <dbReference type="EMBL" id="KGM18463.1"/>
    </source>
</evidence>
<dbReference type="Proteomes" id="UP000030145">
    <property type="component" value="Unassembled WGS sequence"/>
</dbReference>
<evidence type="ECO:0000313" key="3">
    <source>
        <dbReference type="Proteomes" id="UP000030145"/>
    </source>
</evidence>
<accession>A0A0A2DH47</accession>
<keyword evidence="3" id="KW-1185">Reference proteome</keyword>
<dbReference type="InterPro" id="IPR023346">
    <property type="entry name" value="Lysozyme-like_dom_sf"/>
</dbReference>
<organism evidence="2 3">
    <name type="scientific">Corynebacterium auriscanis</name>
    <dbReference type="NCBI Taxonomy" id="99807"/>
    <lineage>
        <taxon>Bacteria</taxon>
        <taxon>Bacillati</taxon>
        <taxon>Actinomycetota</taxon>
        <taxon>Actinomycetes</taxon>
        <taxon>Mycobacteriales</taxon>
        <taxon>Corynebacteriaceae</taxon>
        <taxon>Corynebacterium</taxon>
    </lineage>
</organism>
<comment type="caution">
    <text evidence="2">The sequence shown here is derived from an EMBL/GenBank/DDBJ whole genome shotgun (WGS) entry which is preliminary data.</text>
</comment>
<protein>
    <recommendedName>
        <fullName evidence="4">Transglycosylase SLT domain-containing protein</fullName>
    </recommendedName>
</protein>
<evidence type="ECO:0000256" key="1">
    <source>
        <dbReference type="SAM" id="MobiDB-lite"/>
    </source>
</evidence>
<name>A0A0A2DH47_9CORY</name>
<feature type="compositionally biased region" description="Basic and acidic residues" evidence="1">
    <location>
        <begin position="10"/>
        <end position="20"/>
    </location>
</feature>
<gene>
    <name evidence="2" type="ORF">MA47_07635</name>
</gene>
<dbReference type="SUPFAM" id="SSF53955">
    <property type="entry name" value="Lysozyme-like"/>
    <property type="match status" value="1"/>
</dbReference>
<feature type="region of interest" description="Disordered" evidence="1">
    <location>
        <begin position="1"/>
        <end position="20"/>
    </location>
</feature>
<proteinExistence type="predicted"/>
<sequence>MVLGTTGCADRLEPPVPERHPQIESMSEWAQTRAKPYGIPQRQLEAYAYAAHKVGKDSGCAIGWPTIAALGSVLSNHGRARGAKVAPDGVTTVKLRGLTAAAGGKKQVTDTDAGEIDGDSKRDVPVGPMQIMPSRWKESGTAVEPGTMANPDSIDDAALTTALMLCNSGDVSSPDGWAEAIAKINPSKKFLKTVHAKAKDYSR</sequence>